<feature type="domain" description="Transposon Tn7 transposition protein TnsD C-terminal" evidence="1">
    <location>
        <begin position="145"/>
        <end position="260"/>
    </location>
</feature>
<evidence type="ECO:0000313" key="2">
    <source>
        <dbReference type="EMBL" id="CAJ0797625.1"/>
    </source>
</evidence>
<sequence>MSVRYSLSKLEKLRSVSTEPAAAHFTYRHGLKSAGFLSPGGRLRASALQSHLQSHIARLPNSIRICRPELNREAEILIAILRSRTETFNTLPHLVLIDLLFESWAHFVSTYEWEGAMGFAYDVASAKQVLTAHPGPPKVRASTITKRERSIQIIEQYLREHTTALRTQVKAACGGAWRWLYRYDRTWLDANAPPPVPRGRRYVSWVDWERRDATLVDLIDGKQCGESLSPTARITPRTVLRTMGRLPFSVQLKKMPRAMAKLTEIAEQIKRERD</sequence>
<comment type="caution">
    <text evidence="2">The sequence shown here is derived from an EMBL/GenBank/DDBJ whole genome shotgun (WGS) entry which is preliminary data.</text>
</comment>
<evidence type="ECO:0000259" key="1">
    <source>
        <dbReference type="Pfam" id="PF15978"/>
    </source>
</evidence>
<dbReference type="InterPro" id="IPR032750">
    <property type="entry name" value="TnsD_C"/>
</dbReference>
<keyword evidence="3" id="KW-1185">Reference proteome</keyword>
<accession>A0ABN9J371</accession>
<name>A0ABN9J371_9RALS</name>
<dbReference type="EMBL" id="CATZAR010000009">
    <property type="protein sequence ID" value="CAJ0797625.1"/>
    <property type="molecule type" value="Genomic_DNA"/>
</dbReference>
<dbReference type="Proteomes" id="UP001189773">
    <property type="component" value="Unassembled WGS sequence"/>
</dbReference>
<proteinExistence type="predicted"/>
<protein>
    <recommendedName>
        <fullName evidence="1">Transposon Tn7 transposition protein TnsD C-terminal domain-containing protein</fullName>
    </recommendedName>
</protein>
<gene>
    <name evidence="2" type="ORF">LMG18095_03066</name>
</gene>
<dbReference type="Pfam" id="PF15978">
    <property type="entry name" value="TnsD"/>
    <property type="match status" value="1"/>
</dbReference>
<organism evidence="2 3">
    <name type="scientific">Ralstonia thomasii</name>
    <dbReference type="NCBI Taxonomy" id="3058596"/>
    <lineage>
        <taxon>Bacteria</taxon>
        <taxon>Pseudomonadati</taxon>
        <taxon>Pseudomonadota</taxon>
        <taxon>Betaproteobacteria</taxon>
        <taxon>Burkholderiales</taxon>
        <taxon>Burkholderiaceae</taxon>
        <taxon>Ralstonia</taxon>
    </lineage>
</organism>
<reference evidence="2 3" key="1">
    <citation type="submission" date="2023-07" db="EMBL/GenBank/DDBJ databases">
        <authorList>
            <person name="Peeters C."/>
        </authorList>
    </citation>
    <scope>NUCLEOTIDE SEQUENCE [LARGE SCALE GENOMIC DNA]</scope>
    <source>
        <strain evidence="2 3">LMG 18095</strain>
    </source>
</reference>
<evidence type="ECO:0000313" key="3">
    <source>
        <dbReference type="Proteomes" id="UP001189773"/>
    </source>
</evidence>